<dbReference type="InterPro" id="IPR029058">
    <property type="entry name" value="AB_hydrolase_fold"/>
</dbReference>
<evidence type="ECO:0000256" key="3">
    <source>
        <dbReference type="ARBA" id="ARBA00022989"/>
    </source>
</evidence>
<evidence type="ECO:0000256" key="1">
    <source>
        <dbReference type="ARBA" id="ARBA00004141"/>
    </source>
</evidence>
<proteinExistence type="predicted"/>
<dbReference type="PANTHER" id="PTHR43424:SF1">
    <property type="entry name" value="LOCUS PUTATIVE PROTEIN 1-RELATED"/>
    <property type="match status" value="1"/>
</dbReference>
<feature type="transmembrane region" description="Helical" evidence="5">
    <location>
        <begin position="269"/>
        <end position="288"/>
    </location>
</feature>
<keyword evidence="8" id="KW-1185">Reference proteome</keyword>
<evidence type="ECO:0000259" key="6">
    <source>
        <dbReference type="Pfam" id="PF05448"/>
    </source>
</evidence>
<dbReference type="Proteomes" id="UP001277761">
    <property type="component" value="Unassembled WGS sequence"/>
</dbReference>
<feature type="transmembrane region" description="Helical" evidence="5">
    <location>
        <begin position="52"/>
        <end position="73"/>
    </location>
</feature>
<feature type="transmembrane region" description="Helical" evidence="5">
    <location>
        <begin position="300"/>
        <end position="330"/>
    </location>
</feature>
<dbReference type="RefSeq" id="WP_319955645.1">
    <property type="nucleotide sequence ID" value="NZ_JAXAVX010000015.1"/>
</dbReference>
<keyword evidence="3 5" id="KW-1133">Transmembrane helix</keyword>
<evidence type="ECO:0000256" key="5">
    <source>
        <dbReference type="SAM" id="Phobius"/>
    </source>
</evidence>
<dbReference type="Pfam" id="PF05448">
    <property type="entry name" value="AXE1"/>
    <property type="match status" value="1"/>
</dbReference>
<feature type="transmembrane region" description="Helical" evidence="5">
    <location>
        <begin position="440"/>
        <end position="459"/>
    </location>
</feature>
<dbReference type="SUPFAM" id="SSF53474">
    <property type="entry name" value="alpha/beta-Hydrolases"/>
    <property type="match status" value="1"/>
</dbReference>
<dbReference type="InterPro" id="IPR008391">
    <property type="entry name" value="AXE1_dom"/>
</dbReference>
<sequence length="754" mass="80971">MSRARPGGRLRRLAGHRIAQNALALYGVQVATFLVPLLSLPYLSRVLGDEGFGLVALGQSTAIVLGLVVSYGFEFTAGRDASVARHSPHRLAEIAARVLGARLLLAVLVLAAAAATLPLVESFREHPEVLAIAWVTGVVQGINPGWFFVGTERLRLVSFVQLGLRFAGLGAIFVLVRDADDATLVLVINLATTIVVAGVAMVLMLRRIPWRAPRLATAPSELRAAWAVFVGTGAIALYSSGNVVLLGFFGTTDEVAHFAAAERIVRAVVQLMSPVAVAVFPRLVYLHAQRERERERAKRLATISIGAMSAIGISAVFVLGGAAGFLIPLIYGDAFDEAIDLLRILVLILPLIGITSTLAGGWMMALRMDRAIVASAIRAGVTNIVLACVLVPRMGPEGLALSVVAAELVALVSCVWEIRRASRARARRRPSDRNRRMRRTALALSAIAIAALAALYVVLSRDDEPPADPTRIFAYDRDRPLDVTTGAETDQGGMRVRQLAYDGADGTRVQALLAVPADSGGSYPCLLYQGGLSTKKEQVDFLYPAAEALGIGLFTIDVRAGGNDVTDDEDTIERTLRDPRAIAAALRNTTIDLRRGLDVLAQREECDPNRTGYLGVSEGGLIGSLLAGTDERIRATVLMVTGGDWRTILGKQSIILPGIERDPAALQRALRILAPYDPARWVGRISPRPILLMNGDRDPFTSDASAEALRRAARQPKREVTYRGGHDPFDAPGRDLVLSRLQRFLNANLVAPGT</sequence>
<dbReference type="EMBL" id="JAXAVX010000015">
    <property type="protein sequence ID" value="MDX8153495.1"/>
    <property type="molecule type" value="Genomic_DNA"/>
</dbReference>
<keyword evidence="2 5" id="KW-0812">Transmembrane</keyword>
<gene>
    <name evidence="7" type="ORF">SK069_17990</name>
</gene>
<feature type="transmembrane region" description="Helical" evidence="5">
    <location>
        <begin position="21"/>
        <end position="40"/>
    </location>
</feature>
<feature type="domain" description="Acetyl xylan esterase" evidence="6">
    <location>
        <begin position="489"/>
        <end position="638"/>
    </location>
</feature>
<dbReference type="InterPro" id="IPR052556">
    <property type="entry name" value="PolySynth_Transporter"/>
</dbReference>
<feature type="transmembrane region" description="Helical" evidence="5">
    <location>
        <begin position="129"/>
        <end position="149"/>
    </location>
</feature>
<protein>
    <submittedName>
        <fullName evidence="7">Oligosaccharide flippase family protein</fullName>
    </submittedName>
</protein>
<comment type="subcellular location">
    <subcellularLocation>
        <location evidence="1">Membrane</location>
        <topology evidence="1">Multi-pass membrane protein</topology>
    </subcellularLocation>
</comment>
<feature type="transmembrane region" description="Helical" evidence="5">
    <location>
        <begin position="342"/>
        <end position="364"/>
    </location>
</feature>
<organism evidence="7 8">
    <name type="scientific">Patulibacter brassicae</name>
    <dbReference type="NCBI Taxonomy" id="1705717"/>
    <lineage>
        <taxon>Bacteria</taxon>
        <taxon>Bacillati</taxon>
        <taxon>Actinomycetota</taxon>
        <taxon>Thermoleophilia</taxon>
        <taxon>Solirubrobacterales</taxon>
        <taxon>Patulibacteraceae</taxon>
        <taxon>Patulibacter</taxon>
    </lineage>
</organism>
<evidence type="ECO:0000256" key="4">
    <source>
        <dbReference type="ARBA" id="ARBA00023136"/>
    </source>
</evidence>
<keyword evidence="4 5" id="KW-0472">Membrane</keyword>
<evidence type="ECO:0000313" key="8">
    <source>
        <dbReference type="Proteomes" id="UP001277761"/>
    </source>
</evidence>
<comment type="caution">
    <text evidence="7">The sequence shown here is derived from an EMBL/GenBank/DDBJ whole genome shotgun (WGS) entry which is preliminary data.</text>
</comment>
<feature type="transmembrane region" description="Helical" evidence="5">
    <location>
        <begin position="398"/>
        <end position="419"/>
    </location>
</feature>
<dbReference type="Pfam" id="PF01943">
    <property type="entry name" value="Polysacc_synt"/>
    <property type="match status" value="1"/>
</dbReference>
<feature type="transmembrane region" description="Helical" evidence="5">
    <location>
        <begin position="226"/>
        <end position="249"/>
    </location>
</feature>
<dbReference type="Gene3D" id="3.40.50.1820">
    <property type="entry name" value="alpha/beta hydrolase"/>
    <property type="match status" value="1"/>
</dbReference>
<dbReference type="PANTHER" id="PTHR43424">
    <property type="entry name" value="LOCUS PUTATIVE PROTEIN 1-RELATED"/>
    <property type="match status" value="1"/>
</dbReference>
<name>A0ABU4VPX5_9ACTN</name>
<feature type="transmembrane region" description="Helical" evidence="5">
    <location>
        <begin position="94"/>
        <end position="117"/>
    </location>
</feature>
<feature type="transmembrane region" description="Helical" evidence="5">
    <location>
        <begin position="182"/>
        <end position="205"/>
    </location>
</feature>
<feature type="transmembrane region" description="Helical" evidence="5">
    <location>
        <begin position="156"/>
        <end position="176"/>
    </location>
</feature>
<evidence type="ECO:0000313" key="7">
    <source>
        <dbReference type="EMBL" id="MDX8153495.1"/>
    </source>
</evidence>
<accession>A0ABU4VPX5</accession>
<reference evidence="7 8" key="1">
    <citation type="submission" date="2023-11" db="EMBL/GenBank/DDBJ databases">
        <authorList>
            <person name="Xu M."/>
            <person name="Jiang T."/>
        </authorList>
    </citation>
    <scope>NUCLEOTIDE SEQUENCE [LARGE SCALE GENOMIC DNA]</scope>
    <source>
        <strain evidence="7 8">SD</strain>
    </source>
</reference>
<feature type="transmembrane region" description="Helical" evidence="5">
    <location>
        <begin position="371"/>
        <end position="392"/>
    </location>
</feature>
<dbReference type="InterPro" id="IPR002797">
    <property type="entry name" value="Polysacc_synth"/>
</dbReference>
<evidence type="ECO:0000256" key="2">
    <source>
        <dbReference type="ARBA" id="ARBA00022692"/>
    </source>
</evidence>